<keyword evidence="6 7" id="KW-0012">Acyltransferase</keyword>
<organism evidence="9 10">
    <name type="scientific">Priapulus caudatus</name>
    <name type="common">Priapulid worm</name>
    <dbReference type="NCBI Taxonomy" id="37621"/>
    <lineage>
        <taxon>Eukaryota</taxon>
        <taxon>Metazoa</taxon>
        <taxon>Ecdysozoa</taxon>
        <taxon>Scalidophora</taxon>
        <taxon>Priapulida</taxon>
        <taxon>Priapulimorpha</taxon>
        <taxon>Priapulimorphida</taxon>
        <taxon>Priapulidae</taxon>
        <taxon>Priapulus</taxon>
    </lineage>
</organism>
<gene>
    <name evidence="10" type="primary">LOC106818248</name>
</gene>
<comment type="catalytic activity">
    <reaction evidence="7">
        <text>L-cysteinyl-[protein] + hexadecanoyl-CoA = S-hexadecanoyl-L-cysteinyl-[protein] + CoA</text>
        <dbReference type="Rhea" id="RHEA:36683"/>
        <dbReference type="Rhea" id="RHEA-COMP:10131"/>
        <dbReference type="Rhea" id="RHEA-COMP:11032"/>
        <dbReference type="ChEBI" id="CHEBI:29950"/>
        <dbReference type="ChEBI" id="CHEBI:57287"/>
        <dbReference type="ChEBI" id="CHEBI:57379"/>
        <dbReference type="ChEBI" id="CHEBI:74151"/>
        <dbReference type="EC" id="2.3.1.225"/>
    </reaction>
</comment>
<keyword evidence="3 7" id="KW-0812">Transmembrane</keyword>
<dbReference type="PROSITE" id="PS50216">
    <property type="entry name" value="DHHC"/>
    <property type="match status" value="1"/>
</dbReference>
<feature type="transmembrane region" description="Helical" evidence="7">
    <location>
        <begin position="175"/>
        <end position="195"/>
    </location>
</feature>
<keyword evidence="9" id="KW-1185">Reference proteome</keyword>
<dbReference type="GeneID" id="106818248"/>
<name>A0ABM1F1Y4_PRICU</name>
<dbReference type="InterPro" id="IPR001594">
    <property type="entry name" value="Palmitoyltrfase_DHHC"/>
</dbReference>
<evidence type="ECO:0000256" key="3">
    <source>
        <dbReference type="ARBA" id="ARBA00022692"/>
    </source>
</evidence>
<comment type="subcellular location">
    <subcellularLocation>
        <location evidence="1">Membrane</location>
        <topology evidence="1">Multi-pass membrane protein</topology>
    </subcellularLocation>
</comment>
<dbReference type="Pfam" id="PF01529">
    <property type="entry name" value="DHHC"/>
    <property type="match status" value="1"/>
</dbReference>
<dbReference type="Proteomes" id="UP000695022">
    <property type="component" value="Unplaced"/>
</dbReference>
<protein>
    <recommendedName>
        <fullName evidence="7">Palmitoyltransferase</fullName>
        <ecNumber evidence="7">2.3.1.225</ecNumber>
    </recommendedName>
</protein>
<comment type="similarity">
    <text evidence="7">Belongs to the DHHC palmitoyltransferase family.</text>
</comment>
<keyword evidence="4 7" id="KW-1133">Transmembrane helix</keyword>
<evidence type="ECO:0000256" key="7">
    <source>
        <dbReference type="RuleBase" id="RU079119"/>
    </source>
</evidence>
<sequence length="258" mass="27936">MLRPRVVFGISPLLDGLCIMGIIIMIPTFSVLLWRDPGTVREARRRPLAAAAAGVDAGDGCRGDEEDATSPYMTIRDVARGAVPQEGFCGFCEIVMPDRTKHCRLCESCMHTMDHHCLFLTKCVARSNHRLFLSFVFVLAVAMAMFLANVVVYVNATYGELGTAAAIARATLRDALVLAAATLNAATLVWCIALLKYQVALVCVDRTTVQNLMFASPARARGAPCRRFSTREKLVNLIAFCLGRDIGAADGGAPKLLV</sequence>
<keyword evidence="5 7" id="KW-0472">Membrane</keyword>
<evidence type="ECO:0000259" key="8">
    <source>
        <dbReference type="Pfam" id="PF01529"/>
    </source>
</evidence>
<evidence type="ECO:0000256" key="5">
    <source>
        <dbReference type="ARBA" id="ARBA00023136"/>
    </source>
</evidence>
<reference evidence="10" key="1">
    <citation type="submission" date="2025-08" db="UniProtKB">
        <authorList>
            <consortium name="RefSeq"/>
        </authorList>
    </citation>
    <scope>IDENTIFICATION</scope>
</reference>
<evidence type="ECO:0000313" key="9">
    <source>
        <dbReference type="Proteomes" id="UP000695022"/>
    </source>
</evidence>
<dbReference type="EC" id="2.3.1.225" evidence="7"/>
<evidence type="ECO:0000256" key="2">
    <source>
        <dbReference type="ARBA" id="ARBA00022679"/>
    </source>
</evidence>
<evidence type="ECO:0000256" key="1">
    <source>
        <dbReference type="ARBA" id="ARBA00004141"/>
    </source>
</evidence>
<comment type="domain">
    <text evidence="7">The DHHC domain is required for palmitoyltransferase activity.</text>
</comment>
<evidence type="ECO:0000313" key="10">
    <source>
        <dbReference type="RefSeq" id="XP_014678455.1"/>
    </source>
</evidence>
<keyword evidence="2 7" id="KW-0808">Transferase</keyword>
<proteinExistence type="inferred from homology"/>
<dbReference type="PANTHER" id="PTHR22883">
    <property type="entry name" value="ZINC FINGER DHHC DOMAIN CONTAINING PROTEIN"/>
    <property type="match status" value="1"/>
</dbReference>
<dbReference type="RefSeq" id="XP_014678455.1">
    <property type="nucleotide sequence ID" value="XM_014822969.1"/>
</dbReference>
<dbReference type="InterPro" id="IPR039859">
    <property type="entry name" value="PFA4/ZDH16/20/ERF2-like"/>
</dbReference>
<accession>A0ABM1F1Y4</accession>
<feature type="domain" description="Palmitoyltransferase DHHC" evidence="8">
    <location>
        <begin position="85"/>
        <end position="211"/>
    </location>
</feature>
<feature type="transmembrane region" description="Helical" evidence="7">
    <location>
        <begin position="131"/>
        <end position="155"/>
    </location>
</feature>
<feature type="transmembrane region" description="Helical" evidence="7">
    <location>
        <begin position="6"/>
        <end position="34"/>
    </location>
</feature>
<evidence type="ECO:0000256" key="4">
    <source>
        <dbReference type="ARBA" id="ARBA00022989"/>
    </source>
</evidence>
<evidence type="ECO:0000256" key="6">
    <source>
        <dbReference type="ARBA" id="ARBA00023315"/>
    </source>
</evidence>